<dbReference type="GO" id="GO:0017183">
    <property type="term" value="P:protein histidyl modification to diphthamide"/>
    <property type="evidence" value="ECO:0007669"/>
    <property type="project" value="TreeGrafter"/>
</dbReference>
<evidence type="ECO:0000313" key="3">
    <source>
        <dbReference type="Proteomes" id="UP000547209"/>
    </source>
</evidence>
<dbReference type="CDD" id="cd01994">
    <property type="entry name" value="AANH_PF0828-like"/>
    <property type="match status" value="1"/>
</dbReference>
<dbReference type="EMBL" id="JACJVP010000005">
    <property type="protein sequence ID" value="MBB6669887.1"/>
    <property type="molecule type" value="Genomic_DNA"/>
</dbReference>
<dbReference type="InterPro" id="IPR014729">
    <property type="entry name" value="Rossmann-like_a/b/a_fold"/>
</dbReference>
<comment type="caution">
    <text evidence="2">The sequence shown here is derived from an EMBL/GenBank/DDBJ whole genome shotgun (WGS) entry which is preliminary data.</text>
</comment>
<evidence type="ECO:0000313" key="2">
    <source>
        <dbReference type="EMBL" id="MBB6669887.1"/>
    </source>
</evidence>
<evidence type="ECO:0000259" key="1">
    <source>
        <dbReference type="Pfam" id="PF01902"/>
    </source>
</evidence>
<protein>
    <submittedName>
        <fullName evidence="2">Diphthine--ammonia ligase</fullName>
        <ecNumber evidence="2">6.3.1.14</ecNumber>
    </submittedName>
</protein>
<dbReference type="NCBIfam" id="TIGR00290">
    <property type="entry name" value="MJ0570_dom"/>
    <property type="match status" value="1"/>
</dbReference>
<dbReference type="PANTHER" id="PTHR12196:SF2">
    <property type="entry name" value="DIPHTHINE--AMMONIA LIGASE"/>
    <property type="match status" value="1"/>
</dbReference>
<dbReference type="EC" id="6.3.1.14" evidence="2"/>
<dbReference type="Gene3D" id="3.40.50.620">
    <property type="entry name" value="HUPs"/>
    <property type="match status" value="1"/>
</dbReference>
<dbReference type="RefSeq" id="WP_185141330.1">
    <property type="nucleotide sequence ID" value="NZ_JACJVP010000005.1"/>
</dbReference>
<name>A0A7X0RLX7_9BACL</name>
<dbReference type="GO" id="GO:0017178">
    <property type="term" value="F:diphthine-ammonia ligase activity"/>
    <property type="evidence" value="ECO:0007669"/>
    <property type="project" value="UniProtKB-EC"/>
</dbReference>
<feature type="domain" description="Diphthamide synthase" evidence="1">
    <location>
        <begin position="5"/>
        <end position="204"/>
    </location>
</feature>
<dbReference type="Proteomes" id="UP000547209">
    <property type="component" value="Unassembled WGS sequence"/>
</dbReference>
<proteinExistence type="predicted"/>
<dbReference type="InterPro" id="IPR002761">
    <property type="entry name" value="Diphthami_syn_dom"/>
</dbReference>
<sequence>MAGKRIALSWSGGKDSCMTLDKLAKAGEEVACLLTTVPREIGRTFGHGERTELIAAQADALGLPAEFIACSFDSYTEDYVARLGELKAIYGLEAIAFGDLFLAEHREWGTRVAERVGLEALYPLWMPPGETGEALKAFVASGYRAVVIRVRDEALSPAWLGRELDARFYADILLERNVCPMGEGGEYHTFVYDGPLFRKAVDWVPGERLRLETTTRLDIGPPTA</sequence>
<dbReference type="InterPro" id="IPR030662">
    <property type="entry name" value="DPH6/MJ0570"/>
</dbReference>
<keyword evidence="3" id="KW-1185">Reference proteome</keyword>
<organism evidence="2 3">
    <name type="scientific">Cohnella nanjingensis</name>
    <dbReference type="NCBI Taxonomy" id="1387779"/>
    <lineage>
        <taxon>Bacteria</taxon>
        <taxon>Bacillati</taxon>
        <taxon>Bacillota</taxon>
        <taxon>Bacilli</taxon>
        <taxon>Bacillales</taxon>
        <taxon>Paenibacillaceae</taxon>
        <taxon>Cohnella</taxon>
    </lineage>
</organism>
<dbReference type="Pfam" id="PF01902">
    <property type="entry name" value="Diphthami_syn_2"/>
    <property type="match status" value="1"/>
</dbReference>
<reference evidence="2 3" key="1">
    <citation type="submission" date="2020-08" db="EMBL/GenBank/DDBJ databases">
        <title>Cohnella phylogeny.</title>
        <authorList>
            <person name="Dunlap C."/>
        </authorList>
    </citation>
    <scope>NUCLEOTIDE SEQUENCE [LARGE SCALE GENOMIC DNA]</scope>
    <source>
        <strain evidence="2 3">DSM 28246</strain>
    </source>
</reference>
<dbReference type="PANTHER" id="PTHR12196">
    <property type="entry name" value="DOMAIN OF UNKNOWN FUNCTION 71 DUF71 -CONTAINING PROTEIN"/>
    <property type="match status" value="1"/>
</dbReference>
<dbReference type="Gene3D" id="3.90.1490.10">
    <property type="entry name" value="putative n-type atp pyrophosphatase, domain 2"/>
    <property type="match status" value="1"/>
</dbReference>
<gene>
    <name evidence="2" type="ORF">H7C19_04205</name>
</gene>
<dbReference type="SUPFAM" id="SSF52402">
    <property type="entry name" value="Adenine nucleotide alpha hydrolases-like"/>
    <property type="match status" value="1"/>
</dbReference>
<accession>A0A7X0RLX7</accession>
<keyword evidence="2" id="KW-0436">Ligase</keyword>
<dbReference type="AlphaFoldDB" id="A0A7X0RLX7"/>